<keyword evidence="10" id="KW-1185">Reference proteome</keyword>
<gene>
    <name evidence="9" type="ORF">JK361_17735</name>
</gene>
<feature type="compositionally biased region" description="Low complexity" evidence="8">
    <location>
        <begin position="190"/>
        <end position="219"/>
    </location>
</feature>
<evidence type="ECO:0000256" key="4">
    <source>
        <dbReference type="ARBA" id="ARBA00022723"/>
    </source>
</evidence>
<dbReference type="PANTHER" id="PTHR42891:SF1">
    <property type="entry name" value="D-GLYCERO-BETA-D-MANNO-HEPTOSE-1,7-BISPHOSPHATE 7-PHOSPHATASE"/>
    <property type="match status" value="1"/>
</dbReference>
<comment type="subcellular location">
    <subcellularLocation>
        <location evidence="1">Cytoplasm</location>
    </subcellularLocation>
</comment>
<evidence type="ECO:0000256" key="7">
    <source>
        <dbReference type="ARBA" id="ARBA00031828"/>
    </source>
</evidence>
<keyword evidence="6" id="KW-0119">Carbohydrate metabolism</keyword>
<sequence>MTTVSAVLFDRDGTLVADVPYNGDPGRVRLLPGAAEAVALARSQGLATGVVSNQSGIGRGLLTVEQVRAVDARADALLGGLDVWVFCPHAPDAGCGCRKPRPGLIHTAAERLGVPAAACLVIGDIAADVLAARAAGAQGVLVPNAATAPAEVRRFAGRSAPDPLTAVRTALGLTAGEVIPGSAGDGTPRGPGAADGRPGSPAAKDVAPGSPSTGNVVPVSPGPGGVTVRRSPS</sequence>
<feature type="region of interest" description="Disordered" evidence="8">
    <location>
        <begin position="177"/>
        <end position="233"/>
    </location>
</feature>
<dbReference type="SUPFAM" id="SSF56784">
    <property type="entry name" value="HAD-like"/>
    <property type="match status" value="1"/>
</dbReference>
<dbReference type="InterPro" id="IPR004446">
    <property type="entry name" value="Heptose_bisP_phosphatase"/>
</dbReference>
<evidence type="ECO:0000256" key="1">
    <source>
        <dbReference type="ARBA" id="ARBA00004496"/>
    </source>
</evidence>
<evidence type="ECO:0000256" key="2">
    <source>
        <dbReference type="ARBA" id="ARBA00005628"/>
    </source>
</evidence>
<accession>A0ABS1P2Z2</accession>
<evidence type="ECO:0000313" key="10">
    <source>
        <dbReference type="Proteomes" id="UP000621386"/>
    </source>
</evidence>
<dbReference type="InterPro" id="IPR006549">
    <property type="entry name" value="HAD-SF_hydro_IIIA"/>
</dbReference>
<evidence type="ECO:0000256" key="5">
    <source>
        <dbReference type="ARBA" id="ARBA00022801"/>
    </source>
</evidence>
<protein>
    <recommendedName>
        <fullName evidence="7">D,D-heptose 1,7-bisphosphate phosphatase</fullName>
    </recommendedName>
</protein>
<evidence type="ECO:0000313" key="9">
    <source>
        <dbReference type="EMBL" id="MBL1106417.1"/>
    </source>
</evidence>
<dbReference type="InterPro" id="IPR023214">
    <property type="entry name" value="HAD_sf"/>
</dbReference>
<evidence type="ECO:0000256" key="3">
    <source>
        <dbReference type="ARBA" id="ARBA00022490"/>
    </source>
</evidence>
<dbReference type="NCBIfam" id="TIGR01656">
    <property type="entry name" value="Histidinol-ppas"/>
    <property type="match status" value="1"/>
</dbReference>
<organism evidence="9 10">
    <name type="scientific">Streptomyces musisoli</name>
    <dbReference type="NCBI Taxonomy" id="2802280"/>
    <lineage>
        <taxon>Bacteria</taxon>
        <taxon>Bacillati</taxon>
        <taxon>Actinomycetota</taxon>
        <taxon>Actinomycetes</taxon>
        <taxon>Kitasatosporales</taxon>
        <taxon>Streptomycetaceae</taxon>
        <taxon>Streptomyces</taxon>
    </lineage>
</organism>
<keyword evidence="4" id="KW-0479">Metal-binding</keyword>
<dbReference type="NCBIfam" id="TIGR01662">
    <property type="entry name" value="HAD-SF-IIIA"/>
    <property type="match status" value="1"/>
</dbReference>
<dbReference type="InterPro" id="IPR006543">
    <property type="entry name" value="Histidinol-phos"/>
</dbReference>
<reference evidence="9 10" key="1">
    <citation type="submission" date="2021-01" db="EMBL/GenBank/DDBJ databases">
        <title>WGS of actinomycetes isolated from Thailand.</title>
        <authorList>
            <person name="Thawai C."/>
        </authorList>
    </citation>
    <scope>NUCLEOTIDE SEQUENCE [LARGE SCALE GENOMIC DNA]</scope>
    <source>
        <strain evidence="9 10">CH5-8</strain>
    </source>
</reference>
<evidence type="ECO:0000256" key="6">
    <source>
        <dbReference type="ARBA" id="ARBA00023277"/>
    </source>
</evidence>
<evidence type="ECO:0000256" key="8">
    <source>
        <dbReference type="SAM" id="MobiDB-lite"/>
    </source>
</evidence>
<name>A0ABS1P2Z2_9ACTN</name>
<keyword evidence="5 9" id="KW-0378">Hydrolase</keyword>
<dbReference type="InterPro" id="IPR036412">
    <property type="entry name" value="HAD-like_sf"/>
</dbReference>
<dbReference type="EMBL" id="JAERRH010000006">
    <property type="protein sequence ID" value="MBL1106417.1"/>
    <property type="molecule type" value="Genomic_DNA"/>
</dbReference>
<dbReference type="Proteomes" id="UP000621386">
    <property type="component" value="Unassembled WGS sequence"/>
</dbReference>
<proteinExistence type="inferred from homology"/>
<dbReference type="InterPro" id="IPR006439">
    <property type="entry name" value="HAD-SF_hydro_IA"/>
</dbReference>
<comment type="caution">
    <text evidence="9">The sequence shown here is derived from an EMBL/GenBank/DDBJ whole genome shotgun (WGS) entry which is preliminary data.</text>
</comment>
<comment type="similarity">
    <text evidence="2">Belongs to the GmhB family.</text>
</comment>
<dbReference type="RefSeq" id="WP_201818940.1">
    <property type="nucleotide sequence ID" value="NZ_JAERRH010000006.1"/>
</dbReference>
<dbReference type="PANTHER" id="PTHR42891">
    <property type="entry name" value="D-GLYCERO-BETA-D-MANNO-HEPTOSE-1,7-BISPHOSPHATE 7-PHOSPHATASE"/>
    <property type="match status" value="1"/>
</dbReference>
<dbReference type="Pfam" id="PF13242">
    <property type="entry name" value="Hydrolase_like"/>
    <property type="match status" value="1"/>
</dbReference>
<dbReference type="NCBIfam" id="TIGR01509">
    <property type="entry name" value="HAD-SF-IA-v3"/>
    <property type="match status" value="1"/>
</dbReference>
<dbReference type="GO" id="GO:0016787">
    <property type="term" value="F:hydrolase activity"/>
    <property type="evidence" value="ECO:0007669"/>
    <property type="project" value="UniProtKB-KW"/>
</dbReference>
<keyword evidence="3" id="KW-0963">Cytoplasm</keyword>
<dbReference type="Gene3D" id="3.40.50.1000">
    <property type="entry name" value="HAD superfamily/HAD-like"/>
    <property type="match status" value="1"/>
</dbReference>